<proteinExistence type="predicted"/>
<dbReference type="AlphaFoldDB" id="A0A4Y2X572"/>
<name>A0A4Y2X572_ARAVE</name>
<dbReference type="OrthoDB" id="7422307at2759"/>
<gene>
    <name evidence="1" type="ORF">AVEN_150130_1</name>
</gene>
<evidence type="ECO:0000313" key="2">
    <source>
        <dbReference type="Proteomes" id="UP000499080"/>
    </source>
</evidence>
<protein>
    <submittedName>
        <fullName evidence="1">Uncharacterized protein</fullName>
    </submittedName>
</protein>
<dbReference type="EMBL" id="BGPR01071448">
    <property type="protein sequence ID" value="GBO44639.1"/>
    <property type="molecule type" value="Genomic_DNA"/>
</dbReference>
<reference evidence="1 2" key="1">
    <citation type="journal article" date="2019" name="Sci. Rep.">
        <title>Orb-weaving spider Araneus ventricosus genome elucidates the spidroin gene catalogue.</title>
        <authorList>
            <person name="Kono N."/>
            <person name="Nakamura H."/>
            <person name="Ohtoshi R."/>
            <person name="Moran D.A.P."/>
            <person name="Shinohara A."/>
            <person name="Yoshida Y."/>
            <person name="Fujiwara M."/>
            <person name="Mori M."/>
            <person name="Tomita M."/>
            <person name="Arakawa K."/>
        </authorList>
    </citation>
    <scope>NUCLEOTIDE SEQUENCE [LARGE SCALE GENOMIC DNA]</scope>
</reference>
<keyword evidence="2" id="KW-1185">Reference proteome</keyword>
<organism evidence="1 2">
    <name type="scientific">Araneus ventricosus</name>
    <name type="common">Orbweaver spider</name>
    <name type="synonym">Epeira ventricosa</name>
    <dbReference type="NCBI Taxonomy" id="182803"/>
    <lineage>
        <taxon>Eukaryota</taxon>
        <taxon>Metazoa</taxon>
        <taxon>Ecdysozoa</taxon>
        <taxon>Arthropoda</taxon>
        <taxon>Chelicerata</taxon>
        <taxon>Arachnida</taxon>
        <taxon>Araneae</taxon>
        <taxon>Araneomorphae</taxon>
        <taxon>Entelegynae</taxon>
        <taxon>Araneoidea</taxon>
        <taxon>Araneidae</taxon>
        <taxon>Araneus</taxon>
    </lineage>
</organism>
<sequence length="132" mass="14863">MLAKVSLLLGRSFDQKALSKVTLRGQVEPVVNEIVYLARIMGLEVGNNGIVELIEEHSQDLTTEDLKQFHCDSQQAVVGESMQEKKKTTEKQQSSGAIREILKTWETGATSLRSITLIRQWRCAKQIHLITN</sequence>
<evidence type="ECO:0000313" key="1">
    <source>
        <dbReference type="EMBL" id="GBO44639.1"/>
    </source>
</evidence>
<comment type="caution">
    <text evidence="1">The sequence shown here is derived from an EMBL/GenBank/DDBJ whole genome shotgun (WGS) entry which is preliminary data.</text>
</comment>
<dbReference type="Proteomes" id="UP000499080">
    <property type="component" value="Unassembled WGS sequence"/>
</dbReference>
<accession>A0A4Y2X572</accession>